<dbReference type="InterPro" id="IPR033731">
    <property type="entry name" value="GlyRS-like_core"/>
</dbReference>
<dbReference type="PROSITE" id="PS50862">
    <property type="entry name" value="AA_TRNA_LIGASE_II"/>
    <property type="match status" value="1"/>
</dbReference>
<gene>
    <name evidence="8" type="primary">glyQS</name>
    <name evidence="10" type="ORF">H9831_09345</name>
</gene>
<dbReference type="SUPFAM" id="SSF55681">
    <property type="entry name" value="Class II aaRS and biotin synthetases"/>
    <property type="match status" value="1"/>
</dbReference>
<feature type="domain" description="Aminoacyl-transfer RNA synthetases class-II family profile" evidence="9">
    <location>
        <begin position="154"/>
        <end position="369"/>
    </location>
</feature>
<dbReference type="SUPFAM" id="SSF52954">
    <property type="entry name" value="Class II aaRS ABD-related"/>
    <property type="match status" value="1"/>
</dbReference>
<dbReference type="PANTHER" id="PTHR10745">
    <property type="entry name" value="GLYCYL-TRNA SYNTHETASE/DNA POLYMERASE SUBUNIT GAMMA-2"/>
    <property type="match status" value="1"/>
</dbReference>
<reference evidence="10" key="2">
    <citation type="submission" date="2021-04" db="EMBL/GenBank/DDBJ databases">
        <authorList>
            <person name="Gilroy R."/>
        </authorList>
    </citation>
    <scope>NUCLEOTIDE SEQUENCE</scope>
    <source>
        <strain evidence="10">ChiSxjej3B15-24422</strain>
    </source>
</reference>
<proteinExistence type="inferred from homology"/>
<comment type="caution">
    <text evidence="10">The sequence shown here is derived from an EMBL/GenBank/DDBJ whole genome shotgun (WGS) entry which is preliminary data.</text>
</comment>
<dbReference type="NCBIfam" id="TIGR00389">
    <property type="entry name" value="glyS_dimeric"/>
    <property type="match status" value="1"/>
</dbReference>
<dbReference type="FunFam" id="3.40.50.800:FF:000002">
    <property type="entry name" value="Glycine--tRNA ligase"/>
    <property type="match status" value="1"/>
</dbReference>
<feature type="binding site" evidence="8">
    <location>
        <begin position="221"/>
        <end position="225"/>
    </location>
    <ligand>
        <name>substrate</name>
    </ligand>
</feature>
<protein>
    <recommendedName>
        <fullName evidence="8">Glycine--tRNA ligase</fullName>
        <ecNumber evidence="8">6.1.1.14</ecNumber>
    </recommendedName>
    <alternativeName>
        <fullName evidence="8">Glycyl-tRNA synthetase</fullName>
        <shortName evidence="8">GlyRS</shortName>
    </alternativeName>
</protein>
<dbReference type="GO" id="GO:0015966">
    <property type="term" value="P:diadenosine tetraphosphate biosynthetic process"/>
    <property type="evidence" value="ECO:0007669"/>
    <property type="project" value="UniProtKB-ARBA"/>
</dbReference>
<evidence type="ECO:0000256" key="3">
    <source>
        <dbReference type="ARBA" id="ARBA00022598"/>
    </source>
</evidence>
<dbReference type="InterPro" id="IPR022961">
    <property type="entry name" value="Gly_tRNA_ligase_bac"/>
</dbReference>
<keyword evidence="4 8" id="KW-0547">Nucleotide-binding</keyword>
<evidence type="ECO:0000256" key="6">
    <source>
        <dbReference type="ARBA" id="ARBA00022917"/>
    </source>
</evidence>
<dbReference type="GO" id="GO:0004081">
    <property type="term" value="F:bis(5'-nucleosyl)-tetraphosphatase (asymmetrical) activity"/>
    <property type="evidence" value="ECO:0007669"/>
    <property type="project" value="UniProtKB-ARBA"/>
</dbReference>
<dbReference type="InterPro" id="IPR002315">
    <property type="entry name" value="tRNA-synt_gly"/>
</dbReference>
<dbReference type="GO" id="GO:0016740">
    <property type="term" value="F:transferase activity"/>
    <property type="evidence" value="ECO:0007669"/>
    <property type="project" value="UniProtKB-ARBA"/>
</dbReference>
<feature type="binding site" evidence="8">
    <location>
        <begin position="290"/>
        <end position="291"/>
    </location>
    <ligand>
        <name>ATP</name>
        <dbReference type="ChEBI" id="CHEBI:30616"/>
    </ligand>
</feature>
<dbReference type="Proteomes" id="UP000824007">
    <property type="component" value="Unassembled WGS sequence"/>
</dbReference>
<dbReference type="InterPro" id="IPR045864">
    <property type="entry name" value="aa-tRNA-synth_II/BPL/LPL"/>
</dbReference>
<dbReference type="EC" id="6.1.1.14" evidence="8"/>
<keyword evidence="7 8" id="KW-0030">Aminoacyl-tRNA synthetase</keyword>
<evidence type="ECO:0000313" key="11">
    <source>
        <dbReference type="Proteomes" id="UP000824007"/>
    </source>
</evidence>
<dbReference type="GO" id="GO:0070062">
    <property type="term" value="C:extracellular exosome"/>
    <property type="evidence" value="ECO:0007669"/>
    <property type="project" value="UniProtKB-ARBA"/>
</dbReference>
<dbReference type="CDD" id="cd00858">
    <property type="entry name" value="GlyRS_anticodon"/>
    <property type="match status" value="1"/>
</dbReference>
<evidence type="ECO:0000256" key="8">
    <source>
        <dbReference type="HAMAP-Rule" id="MF_00253"/>
    </source>
</evidence>
<comment type="subunit">
    <text evidence="8">Homodimer.</text>
</comment>
<sequence>MEKTMEKIVALAKARGFVYPGSEIYGGLANTWDYGNLGVELKNNVKKAWWQKFVTGNRYNVGVDCAILMNPQTWVASGHLGGFSDPLMDCKECHERFRADKLIEDFAEENGIDLGGSVDGWSQEKMMDFIREHSIPCPTCGKHNFTEIRQFNLMFKTFQGVTEDAKNTVYLRPETAQGIFVNFKNVQRTSRKKIPFGIGQIGKSFRNEITPGNFTFRTREFEQMELEFFCEPDTDLEWFAYWKQFCIDWLKSLGMKEEEMRVRDHEKEELSFYSKATTDIEFLFPFGWGELWGIADRTDYDLSRHAEVSGQDLTYFDDQKNAKYIPYVIEPSLGADRVVLAFLCSAYDEEEIGEGDVRTVLHFHPALAPVKIGILPLSKKLNEGAEKIYDRLSQKYNCEFDDRGNIGKRYRRQDEIGTPFCVTYDFDSETDGCVTVRFRDSMEQERVPIDSLEAWFSDKFDF</sequence>
<feature type="binding site" evidence="8">
    <location>
        <position position="174"/>
    </location>
    <ligand>
        <name>substrate</name>
    </ligand>
</feature>
<evidence type="ECO:0000256" key="2">
    <source>
        <dbReference type="ARBA" id="ARBA00022490"/>
    </source>
</evidence>
<keyword evidence="6 8" id="KW-0648">Protein biosynthesis</keyword>
<comment type="subcellular location">
    <subcellularLocation>
        <location evidence="8">Cytoplasm</location>
    </subcellularLocation>
</comment>
<comment type="similarity">
    <text evidence="1 8">Belongs to the class-II aminoacyl-tRNA synthetase family.</text>
</comment>
<dbReference type="GO" id="GO:0005524">
    <property type="term" value="F:ATP binding"/>
    <property type="evidence" value="ECO:0007669"/>
    <property type="project" value="UniProtKB-UniRule"/>
</dbReference>
<dbReference type="Pfam" id="PF03129">
    <property type="entry name" value="HGTP_anticodon"/>
    <property type="match status" value="1"/>
</dbReference>
<organism evidence="10 11">
    <name type="scientific">Candidatus Eisenbergiella pullistercoris</name>
    <dbReference type="NCBI Taxonomy" id="2838555"/>
    <lineage>
        <taxon>Bacteria</taxon>
        <taxon>Bacillati</taxon>
        <taxon>Bacillota</taxon>
        <taxon>Clostridia</taxon>
        <taxon>Lachnospirales</taxon>
        <taxon>Lachnospiraceae</taxon>
        <taxon>Eisenbergiella</taxon>
    </lineage>
</organism>
<dbReference type="EMBL" id="DXDD01000114">
    <property type="protein sequence ID" value="HIY60868.1"/>
    <property type="molecule type" value="Genomic_DNA"/>
</dbReference>
<dbReference type="GO" id="GO:0006426">
    <property type="term" value="P:glycyl-tRNA aminoacylation"/>
    <property type="evidence" value="ECO:0007669"/>
    <property type="project" value="UniProtKB-UniRule"/>
</dbReference>
<dbReference type="PANTHER" id="PTHR10745:SF8">
    <property type="entry name" value="DNA POLYMERASE SUBUNIT GAMMA-2, MITOCHONDRIAL"/>
    <property type="match status" value="1"/>
</dbReference>
<dbReference type="PRINTS" id="PR01043">
    <property type="entry name" value="TRNASYNTHGLY"/>
</dbReference>
<comment type="catalytic activity">
    <reaction evidence="8">
        <text>tRNA(Gly) + glycine + ATP = glycyl-tRNA(Gly) + AMP + diphosphate</text>
        <dbReference type="Rhea" id="RHEA:16013"/>
        <dbReference type="Rhea" id="RHEA-COMP:9664"/>
        <dbReference type="Rhea" id="RHEA-COMP:9683"/>
        <dbReference type="ChEBI" id="CHEBI:30616"/>
        <dbReference type="ChEBI" id="CHEBI:33019"/>
        <dbReference type="ChEBI" id="CHEBI:57305"/>
        <dbReference type="ChEBI" id="CHEBI:78442"/>
        <dbReference type="ChEBI" id="CHEBI:78522"/>
        <dbReference type="ChEBI" id="CHEBI:456215"/>
        <dbReference type="EC" id="6.1.1.14"/>
    </reaction>
</comment>
<dbReference type="Gene3D" id="3.40.50.800">
    <property type="entry name" value="Anticodon-binding domain"/>
    <property type="match status" value="1"/>
</dbReference>
<evidence type="ECO:0000256" key="1">
    <source>
        <dbReference type="ARBA" id="ARBA00008226"/>
    </source>
</evidence>
<keyword evidence="3 8" id="KW-0436">Ligase</keyword>
<comment type="function">
    <text evidence="8">Catalyzes the attachment of glycine to tRNA(Gly).</text>
</comment>
<dbReference type="Gene3D" id="3.30.930.10">
    <property type="entry name" value="Bira Bifunctional Protein, Domain 2"/>
    <property type="match status" value="1"/>
</dbReference>
<dbReference type="AlphaFoldDB" id="A0A9D1YQ76"/>
<dbReference type="InterPro" id="IPR006195">
    <property type="entry name" value="aa-tRNA-synth_II"/>
</dbReference>
<dbReference type="InterPro" id="IPR002314">
    <property type="entry name" value="aa-tRNA-synt_IIb"/>
</dbReference>
<name>A0A9D1YQ76_9FIRM</name>
<feature type="binding site" evidence="8">
    <location>
        <position position="98"/>
    </location>
    <ligand>
        <name>substrate</name>
    </ligand>
</feature>
<evidence type="ECO:0000256" key="7">
    <source>
        <dbReference type="ARBA" id="ARBA00023146"/>
    </source>
</evidence>
<feature type="binding site" evidence="8">
    <location>
        <begin position="216"/>
        <end position="221"/>
    </location>
    <ligand>
        <name>ATP</name>
        <dbReference type="ChEBI" id="CHEBI:30616"/>
    </ligand>
</feature>
<dbReference type="GO" id="GO:0140096">
    <property type="term" value="F:catalytic activity, acting on a protein"/>
    <property type="evidence" value="ECO:0007669"/>
    <property type="project" value="UniProtKB-ARBA"/>
</dbReference>
<dbReference type="InterPro" id="IPR036621">
    <property type="entry name" value="Anticodon-bd_dom_sf"/>
</dbReference>
<feature type="binding site" evidence="8">
    <location>
        <begin position="206"/>
        <end position="208"/>
    </location>
    <ligand>
        <name>ATP</name>
        <dbReference type="ChEBI" id="CHEBI:30616"/>
    </ligand>
</feature>
<dbReference type="CDD" id="cd00774">
    <property type="entry name" value="GlyRS-like_core"/>
    <property type="match status" value="1"/>
</dbReference>
<dbReference type="GO" id="GO:0004820">
    <property type="term" value="F:glycine-tRNA ligase activity"/>
    <property type="evidence" value="ECO:0007669"/>
    <property type="project" value="UniProtKB-UniRule"/>
</dbReference>
<evidence type="ECO:0000313" key="10">
    <source>
        <dbReference type="EMBL" id="HIY60868.1"/>
    </source>
</evidence>
<evidence type="ECO:0000256" key="5">
    <source>
        <dbReference type="ARBA" id="ARBA00022840"/>
    </source>
</evidence>
<dbReference type="GO" id="GO:1990742">
    <property type="term" value="C:microvesicle"/>
    <property type="evidence" value="ECO:0007669"/>
    <property type="project" value="UniProtKB-ARBA"/>
</dbReference>
<keyword evidence="2 8" id="KW-0963">Cytoplasm</keyword>
<feature type="binding site" evidence="8">
    <location>
        <begin position="330"/>
        <end position="334"/>
    </location>
    <ligand>
        <name>substrate</name>
    </ligand>
</feature>
<dbReference type="InterPro" id="IPR027031">
    <property type="entry name" value="Gly-tRNA_synthase/POLG2"/>
</dbReference>
<dbReference type="GO" id="GO:0005829">
    <property type="term" value="C:cytosol"/>
    <property type="evidence" value="ECO:0007669"/>
    <property type="project" value="UniProtKB-ARBA"/>
</dbReference>
<dbReference type="HAMAP" id="MF_00253_B">
    <property type="entry name" value="Gly_tRNA_synth_B"/>
    <property type="match status" value="1"/>
</dbReference>
<feature type="binding site" evidence="8">
    <location>
        <begin position="334"/>
        <end position="337"/>
    </location>
    <ligand>
        <name>ATP</name>
        <dbReference type="ChEBI" id="CHEBI:30616"/>
    </ligand>
</feature>
<dbReference type="InterPro" id="IPR004154">
    <property type="entry name" value="Anticodon-bd"/>
</dbReference>
<dbReference type="NCBIfam" id="NF003211">
    <property type="entry name" value="PRK04173.1"/>
    <property type="match status" value="1"/>
</dbReference>
<reference evidence="10" key="1">
    <citation type="journal article" date="2021" name="PeerJ">
        <title>Extensive microbial diversity within the chicken gut microbiome revealed by metagenomics and culture.</title>
        <authorList>
            <person name="Gilroy R."/>
            <person name="Ravi A."/>
            <person name="Getino M."/>
            <person name="Pursley I."/>
            <person name="Horton D.L."/>
            <person name="Alikhan N.F."/>
            <person name="Baker D."/>
            <person name="Gharbi K."/>
            <person name="Hall N."/>
            <person name="Watson M."/>
            <person name="Adriaenssens E.M."/>
            <person name="Foster-Nyarko E."/>
            <person name="Jarju S."/>
            <person name="Secka A."/>
            <person name="Antonio M."/>
            <person name="Oren A."/>
            <person name="Chaudhuri R.R."/>
            <person name="La Ragione R."/>
            <person name="Hildebrand F."/>
            <person name="Pallen M.J."/>
        </authorList>
    </citation>
    <scope>NUCLEOTIDE SEQUENCE</scope>
    <source>
        <strain evidence="10">ChiSxjej3B15-24422</strain>
    </source>
</reference>
<accession>A0A9D1YQ76</accession>
<evidence type="ECO:0000256" key="4">
    <source>
        <dbReference type="ARBA" id="ARBA00022741"/>
    </source>
</evidence>
<keyword evidence="5 8" id="KW-0067">ATP-binding</keyword>
<dbReference type="Pfam" id="PF00587">
    <property type="entry name" value="tRNA-synt_2b"/>
    <property type="match status" value="1"/>
</dbReference>
<evidence type="ECO:0000259" key="9">
    <source>
        <dbReference type="PROSITE" id="PS50862"/>
    </source>
</evidence>